<evidence type="ECO:0000313" key="1">
    <source>
        <dbReference type="EMBL" id="PUU80515.1"/>
    </source>
</evidence>
<gene>
    <name evidence="1" type="ORF">B9Z19DRAFT_720376</name>
</gene>
<comment type="caution">
    <text evidence="1">The sequence shown here is derived from an EMBL/GenBank/DDBJ whole genome shotgun (WGS) entry which is preliminary data.</text>
</comment>
<dbReference type="OrthoDB" id="5362978at2759"/>
<dbReference type="STRING" id="42251.A0A2T6ZYL8"/>
<proteinExistence type="predicted"/>
<dbReference type="EMBL" id="NESQ01000062">
    <property type="protein sequence ID" value="PUU80515.1"/>
    <property type="molecule type" value="Genomic_DNA"/>
</dbReference>
<keyword evidence="2" id="KW-1185">Reference proteome</keyword>
<evidence type="ECO:0000313" key="2">
    <source>
        <dbReference type="Proteomes" id="UP000244722"/>
    </source>
</evidence>
<accession>A0A2T6ZYL8</accession>
<organism evidence="1 2">
    <name type="scientific">Tuber borchii</name>
    <name type="common">White truffle</name>
    <dbReference type="NCBI Taxonomy" id="42251"/>
    <lineage>
        <taxon>Eukaryota</taxon>
        <taxon>Fungi</taxon>
        <taxon>Dikarya</taxon>
        <taxon>Ascomycota</taxon>
        <taxon>Pezizomycotina</taxon>
        <taxon>Pezizomycetes</taxon>
        <taxon>Pezizales</taxon>
        <taxon>Tuberaceae</taxon>
        <taxon>Tuber</taxon>
    </lineage>
</organism>
<sequence>MTGLFEAPVLIPPTTTSYLYIVETTNPSHEYHYSRRFLSTNHLIRGYYYQRQEACHAAARIIRQAFDIAIQNGKTDESHFYGPYNILLSYLFPLGEKYVVVPQCKKPTELKSADFTTTFVVNHKHHPAFFAEIKSSESLQCAGSCEQADLQMRERFGHLFEDVEISTLYGASAMGTKICMYKLDRASRRLSPTLIPRNPNFIINTAPINRWDLDIMTPEGEEEFCKVVQEIKKMSCRL</sequence>
<protein>
    <submittedName>
        <fullName evidence="1">Uncharacterized protein</fullName>
    </submittedName>
</protein>
<reference evidence="1 2" key="1">
    <citation type="submission" date="2017-04" db="EMBL/GenBank/DDBJ databases">
        <title>Draft genome sequence of Tuber borchii Vittad., a whitish edible truffle.</title>
        <authorList>
            <consortium name="DOE Joint Genome Institute"/>
            <person name="Murat C."/>
            <person name="Kuo A."/>
            <person name="Barry K.W."/>
            <person name="Clum A."/>
            <person name="Dockter R.B."/>
            <person name="Fauchery L."/>
            <person name="Iotti M."/>
            <person name="Kohler A."/>
            <person name="Labutti K."/>
            <person name="Lindquist E.A."/>
            <person name="Lipzen A."/>
            <person name="Ohm R.A."/>
            <person name="Wang M."/>
            <person name="Grigoriev I.V."/>
            <person name="Zambonelli A."/>
            <person name="Martin F.M."/>
        </authorList>
    </citation>
    <scope>NUCLEOTIDE SEQUENCE [LARGE SCALE GENOMIC DNA]</scope>
    <source>
        <strain evidence="1 2">Tbo3840</strain>
    </source>
</reference>
<name>A0A2T6ZYL8_TUBBO</name>
<dbReference type="AlphaFoldDB" id="A0A2T6ZYL8"/>
<dbReference type="Proteomes" id="UP000244722">
    <property type="component" value="Unassembled WGS sequence"/>
</dbReference>